<feature type="region of interest" description="Disordered" evidence="1">
    <location>
        <begin position="1"/>
        <end position="32"/>
    </location>
</feature>
<dbReference type="KEGG" id="rdn:HMPREF0733_11030"/>
<dbReference type="HOGENOM" id="CLU_071295_1_0_11"/>
<dbReference type="EMBL" id="CP002280">
    <property type="protein sequence ID" value="ADP40487.1"/>
    <property type="molecule type" value="Genomic_DNA"/>
</dbReference>
<dbReference type="eggNOG" id="ENOG503289X">
    <property type="taxonomic scope" value="Bacteria"/>
</dbReference>
<organism evidence="3 4">
    <name type="scientific">Rothia dentocariosa (strain ATCC 17931 / CDC X599 / XDIA)</name>
    <dbReference type="NCBI Taxonomy" id="762948"/>
    <lineage>
        <taxon>Bacteria</taxon>
        <taxon>Bacillati</taxon>
        <taxon>Actinomycetota</taxon>
        <taxon>Actinomycetes</taxon>
        <taxon>Micrococcales</taxon>
        <taxon>Micrococcaceae</taxon>
        <taxon>Rothia</taxon>
    </lineage>
</organism>
<protein>
    <submittedName>
        <fullName evidence="3">Tat pathway signal sequence domain protein</fullName>
    </submittedName>
</protein>
<evidence type="ECO:0000313" key="4">
    <source>
        <dbReference type="Proteomes" id="UP000000387"/>
    </source>
</evidence>
<sequence>MGKKSAGPGTSLVTASLESTDERANMPTRLPHHISRRAALGVLGAGSATVVVGCAPAVKPVDLGQGSSSSASSSSSSASSSSSSSSASTLPGNSKNTGDVKLEKYDTSAGEHQPATRTEKPKNVPKPLLSDKAKEKTIDGLYENIAYIAASMQYLFQTGDMEPFEKCALVSSEKSSLSSNTDASKMLKMIKEGNAWLDNPTVVFSLNTSTPSSSGSFYSWDGTMKMNMGSYVVVNSMSKDVESSKQQVDTDITFEALYSGSSWTIRSSGGAAGSGGFSI</sequence>
<feature type="region of interest" description="Disordered" evidence="1">
    <location>
        <begin position="59"/>
        <end position="131"/>
    </location>
</feature>
<evidence type="ECO:0000259" key="2">
    <source>
        <dbReference type="Pfam" id="PF19843"/>
    </source>
</evidence>
<reference evidence="4" key="1">
    <citation type="submission" date="2010-10" db="EMBL/GenBank/DDBJ databases">
        <title>The complete genome of Rothia dentocariosa ATCC 17931.</title>
        <authorList>
            <person name="Muzny D."/>
            <person name="Qin X."/>
            <person name="Buhay C."/>
            <person name="Dugan-Rocha S."/>
            <person name="Ding Y."/>
            <person name="Chen G."/>
            <person name="Hawes A."/>
            <person name="Holder M."/>
            <person name="Jhangiani S."/>
            <person name="Johnson A."/>
            <person name="Khan Z."/>
            <person name="Li Z."/>
            <person name="Liu W."/>
            <person name="Liu X."/>
            <person name="Perez L."/>
            <person name="Shen H."/>
            <person name="Wang Q."/>
            <person name="Watt J."/>
            <person name="Xi L."/>
            <person name="Xin Y."/>
            <person name="Zhou J."/>
            <person name="Deng J."/>
            <person name="Jiang H."/>
            <person name="Liu Y."/>
            <person name="Qu J."/>
            <person name="Song X.-Z."/>
            <person name="Zhang L."/>
            <person name="Villasana D."/>
            <person name="Johnson A."/>
            <person name="Liu J."/>
            <person name="Liyanage D."/>
            <person name="Lorensuhewa L."/>
            <person name="Robinson T."/>
            <person name="Song A."/>
            <person name="Song B.-B."/>
            <person name="Dinh H."/>
            <person name="Thornton R."/>
            <person name="Coyle M."/>
            <person name="Francisco L."/>
            <person name="Jackson L."/>
            <person name="Javaid M."/>
            <person name="Korchina V."/>
            <person name="Kovar C."/>
            <person name="Mata R."/>
            <person name="Mathew T."/>
            <person name="Ngo R."/>
            <person name="Nguyen L."/>
            <person name="Nguyen N."/>
            <person name="Okwuonu G."/>
            <person name="Ongeri F."/>
            <person name="Pham C."/>
            <person name="Simmons D."/>
            <person name="Wilczek-Boney K."/>
            <person name="Hale W."/>
            <person name="Jakkamsetti A."/>
            <person name="Pham P."/>
            <person name="Ruth R."/>
            <person name="San Lucas F."/>
            <person name="Warren J."/>
            <person name="Zhang J."/>
            <person name="Zhao Z."/>
            <person name="Zhou C."/>
            <person name="Zhu D."/>
            <person name="Lee S."/>
            <person name="Bess C."/>
            <person name="Blankenburg K."/>
            <person name="Forbes L."/>
            <person name="Fu Q."/>
            <person name="Gubbala S."/>
            <person name="Hirani K."/>
            <person name="Jayaseelan J.C."/>
            <person name="Lara F."/>
            <person name="Munidasa M."/>
            <person name="Palculict T."/>
            <person name="Patil S."/>
            <person name="Pu L.-L."/>
            <person name="Saada N."/>
            <person name="Tang L."/>
            <person name="Weissenberger G."/>
            <person name="Zhu Y."/>
            <person name="Hemphill L."/>
            <person name="Shang Y."/>
            <person name="Youmans B."/>
            <person name="Ayvaz T."/>
            <person name="Ross M."/>
            <person name="Santibanez J."/>
            <person name="Aqrawi P."/>
            <person name="Gross S."/>
            <person name="Joshi V."/>
            <person name="Fowler G."/>
            <person name="Nazareth L."/>
            <person name="Reid J."/>
            <person name="Worley K."/>
            <person name="Petrosino J."/>
            <person name="Highlander S."/>
            <person name="Gibbs R."/>
        </authorList>
    </citation>
    <scope>NUCLEOTIDE SEQUENCE [LARGE SCALE GENOMIC DNA]</scope>
    <source>
        <strain evidence="4">ATCC 17931 / CDC X599 / XDIA</strain>
    </source>
</reference>
<feature type="domain" description="DUF6318" evidence="2">
    <location>
        <begin position="110"/>
        <end position="267"/>
    </location>
</feature>
<accession>E3H3U5</accession>
<gene>
    <name evidence="3" type="ordered locus">HMPREF0733_11030</name>
</gene>
<proteinExistence type="predicted"/>
<evidence type="ECO:0000256" key="1">
    <source>
        <dbReference type="SAM" id="MobiDB-lite"/>
    </source>
</evidence>
<dbReference type="AlphaFoldDB" id="E3H3U5"/>
<feature type="compositionally biased region" description="Low complexity" evidence="1">
    <location>
        <begin position="67"/>
        <end position="88"/>
    </location>
</feature>
<evidence type="ECO:0000313" key="3">
    <source>
        <dbReference type="EMBL" id="ADP40487.1"/>
    </source>
</evidence>
<dbReference type="Proteomes" id="UP000000387">
    <property type="component" value="Chromosome"/>
</dbReference>
<dbReference type="InterPro" id="IPR046281">
    <property type="entry name" value="DUF6318"/>
</dbReference>
<name>E3H3U5_ROTDC</name>
<dbReference type="Pfam" id="PF19843">
    <property type="entry name" value="DUF6318"/>
    <property type="match status" value="1"/>
</dbReference>